<sequence>MKKLIAAALIAGAAFVAVPTAANAATTGYAPESAGSVSGTLAPGGTAVASFSDNVFAPNETVRVQVTGAGAVTLGALPITTVSKDYTSTATGSLAVRVTFPVGGSGTYNLTATGATSGVTVPGYFTIAPAAAGGTGTTVGSTGGTGTPGELAFTGGTISTLGLWAAGGALVLGGGLLVVRKSVRRQRDAA</sequence>
<protein>
    <submittedName>
        <fullName evidence="3">Sortase</fullName>
    </submittedName>
</protein>
<accession>A0ABT7T9B4</accession>
<feature type="chain" id="PRO_5046313036" evidence="2">
    <location>
        <begin position="25"/>
        <end position="190"/>
    </location>
</feature>
<proteinExistence type="predicted"/>
<dbReference type="Proteomes" id="UP001237823">
    <property type="component" value="Unassembled WGS sequence"/>
</dbReference>
<keyword evidence="1" id="KW-0812">Transmembrane</keyword>
<name>A0ABT7T9B4_9MICO</name>
<evidence type="ECO:0000313" key="4">
    <source>
        <dbReference type="Proteomes" id="UP001237823"/>
    </source>
</evidence>
<evidence type="ECO:0000256" key="1">
    <source>
        <dbReference type="SAM" id="Phobius"/>
    </source>
</evidence>
<keyword evidence="2" id="KW-0732">Signal</keyword>
<evidence type="ECO:0000313" key="3">
    <source>
        <dbReference type="EMBL" id="MDM7886165.1"/>
    </source>
</evidence>
<keyword evidence="1" id="KW-1133">Transmembrane helix</keyword>
<dbReference type="EMBL" id="JAUCML010000009">
    <property type="protein sequence ID" value="MDM7886165.1"/>
    <property type="molecule type" value="Genomic_DNA"/>
</dbReference>
<feature type="signal peptide" evidence="2">
    <location>
        <begin position="1"/>
        <end position="24"/>
    </location>
</feature>
<keyword evidence="1" id="KW-0472">Membrane</keyword>
<reference evidence="3 4" key="1">
    <citation type="submission" date="2023-06" db="EMBL/GenBank/DDBJ databases">
        <authorList>
            <person name="Feng G."/>
            <person name="Li J."/>
            <person name="Zhu H."/>
        </authorList>
    </citation>
    <scope>NUCLEOTIDE SEQUENCE [LARGE SCALE GENOMIC DNA]</scope>
    <source>
        <strain evidence="3 4">RHCKG23</strain>
    </source>
</reference>
<dbReference type="RefSeq" id="WP_289459439.1">
    <property type="nucleotide sequence ID" value="NZ_JAUCML010000009.1"/>
</dbReference>
<keyword evidence="4" id="KW-1185">Reference proteome</keyword>
<organism evidence="3 4">
    <name type="scientific">Curtobacterium citri</name>
    <dbReference type="NCBI Taxonomy" id="3055139"/>
    <lineage>
        <taxon>Bacteria</taxon>
        <taxon>Bacillati</taxon>
        <taxon>Actinomycetota</taxon>
        <taxon>Actinomycetes</taxon>
        <taxon>Micrococcales</taxon>
        <taxon>Microbacteriaceae</taxon>
        <taxon>Curtobacterium</taxon>
    </lineage>
</organism>
<comment type="caution">
    <text evidence="3">The sequence shown here is derived from an EMBL/GenBank/DDBJ whole genome shotgun (WGS) entry which is preliminary data.</text>
</comment>
<evidence type="ECO:0000256" key="2">
    <source>
        <dbReference type="SAM" id="SignalP"/>
    </source>
</evidence>
<gene>
    <name evidence="3" type="ORF">QUG92_13710</name>
</gene>
<feature type="transmembrane region" description="Helical" evidence="1">
    <location>
        <begin position="161"/>
        <end position="179"/>
    </location>
</feature>